<proteinExistence type="predicted"/>
<dbReference type="AlphaFoldDB" id="A0A1N7NF42"/>
<organism evidence="2 3">
    <name type="scientific">Kaistella chaponensis</name>
    <dbReference type="NCBI Taxonomy" id="713588"/>
    <lineage>
        <taxon>Bacteria</taxon>
        <taxon>Pseudomonadati</taxon>
        <taxon>Bacteroidota</taxon>
        <taxon>Flavobacteriia</taxon>
        <taxon>Flavobacteriales</taxon>
        <taxon>Weeksellaceae</taxon>
        <taxon>Chryseobacterium group</taxon>
        <taxon>Kaistella</taxon>
    </lineage>
</organism>
<feature type="chain" id="PRO_5012749323" evidence="1">
    <location>
        <begin position="22"/>
        <end position="201"/>
    </location>
</feature>
<dbReference type="STRING" id="713588.SAMN05421789_11429"/>
<keyword evidence="3" id="KW-1185">Reference proteome</keyword>
<feature type="signal peptide" evidence="1">
    <location>
        <begin position="1"/>
        <end position="21"/>
    </location>
</feature>
<dbReference type="EMBL" id="FTOI01000014">
    <property type="protein sequence ID" value="SIS96995.1"/>
    <property type="molecule type" value="Genomic_DNA"/>
</dbReference>
<dbReference type="Proteomes" id="UP000185839">
    <property type="component" value="Unassembled WGS sequence"/>
</dbReference>
<keyword evidence="1" id="KW-0732">Signal</keyword>
<sequence length="201" mass="23196">MVMVKKIFILLLIATLSFVKAQENVADLISVPGPIELNGTEFFLSWSKQPSKTLYRQQFLPRDEQIENFTQLLDFSFFNKEIEIELAVRQKVESIQNRGEKDKFAKVNVSESPDGKEYIVDFFISEAPAKGDPYIEYNVYRFKQFETGSQKSFLILSYAKRIYSDLKSSVKSLGKERDQLMTNIIEYKIPEIKVAALPLAK</sequence>
<gene>
    <name evidence="2" type="ORF">SAMN05421789_11429</name>
</gene>
<evidence type="ECO:0000313" key="2">
    <source>
        <dbReference type="EMBL" id="SIS96995.1"/>
    </source>
</evidence>
<protein>
    <submittedName>
        <fullName evidence="2">Uncharacterized protein</fullName>
    </submittedName>
</protein>
<accession>A0A1N7NF42</accession>
<evidence type="ECO:0000256" key="1">
    <source>
        <dbReference type="SAM" id="SignalP"/>
    </source>
</evidence>
<name>A0A1N7NF42_9FLAO</name>
<evidence type="ECO:0000313" key="3">
    <source>
        <dbReference type="Proteomes" id="UP000185839"/>
    </source>
</evidence>
<reference evidence="3" key="1">
    <citation type="submission" date="2017-01" db="EMBL/GenBank/DDBJ databases">
        <authorList>
            <person name="Varghese N."/>
            <person name="Submissions S."/>
        </authorList>
    </citation>
    <scope>NUCLEOTIDE SEQUENCE [LARGE SCALE GENOMIC DNA]</scope>
    <source>
        <strain evidence="3">DSM 23145</strain>
    </source>
</reference>